<dbReference type="EMBL" id="JBHTMP010000032">
    <property type="protein sequence ID" value="MFD1323461.1"/>
    <property type="molecule type" value="Genomic_DNA"/>
</dbReference>
<dbReference type="PANTHER" id="PTHR38459:SF1">
    <property type="entry name" value="PROPHAGE BACTOPRENOL-LINKED GLUCOSE TRANSLOCASE HOMOLOG"/>
    <property type="match status" value="1"/>
</dbReference>
<comment type="subcellular location">
    <subcellularLocation>
        <location evidence="1">Membrane</location>
        <topology evidence="1">Multi-pass membrane protein</topology>
    </subcellularLocation>
</comment>
<reference evidence="9" key="1">
    <citation type="journal article" date="2019" name="Int. J. Syst. Evol. Microbiol.">
        <title>The Global Catalogue of Microorganisms (GCM) 10K type strain sequencing project: providing services to taxonomists for standard genome sequencing and annotation.</title>
        <authorList>
            <consortium name="The Broad Institute Genomics Platform"/>
            <consortium name="The Broad Institute Genome Sequencing Center for Infectious Disease"/>
            <person name="Wu L."/>
            <person name="Ma J."/>
        </authorList>
    </citation>
    <scope>NUCLEOTIDE SEQUENCE [LARGE SCALE GENOMIC DNA]</scope>
    <source>
        <strain evidence="9">JCM 31037</strain>
    </source>
</reference>
<dbReference type="RefSeq" id="WP_377572667.1">
    <property type="nucleotide sequence ID" value="NZ_JBHTMP010000032.1"/>
</dbReference>
<dbReference type="PANTHER" id="PTHR38459">
    <property type="entry name" value="PROPHAGE BACTOPRENOL-LINKED GLUCOSE TRANSLOCASE HOMOLOG"/>
    <property type="match status" value="1"/>
</dbReference>
<name>A0ABW3YGG1_9ACTN</name>
<feature type="transmembrane region" description="Helical" evidence="6">
    <location>
        <begin position="140"/>
        <end position="157"/>
    </location>
</feature>
<dbReference type="Proteomes" id="UP001597260">
    <property type="component" value="Unassembled WGS sequence"/>
</dbReference>
<keyword evidence="5 6" id="KW-0472">Membrane</keyword>
<gene>
    <name evidence="8" type="ORF">ACFQ4H_20435</name>
</gene>
<sequence>MPSTVTGDQPSPSRTRQGLLHRLIDRFGHIVHELGKFGVVGAIAFVADFALFNYAITGLGMERLAAKTFSTVVAATVAFVGNRFWTWRHRERSGMAREYSLYFFFNAVGLGIGLACLAVSHYGLGAIWPTVFKSLLADNISANLVGTAFGTLFRFWAYRRFVFVGPAAQDAPDVITKRD</sequence>
<evidence type="ECO:0000256" key="4">
    <source>
        <dbReference type="ARBA" id="ARBA00022989"/>
    </source>
</evidence>
<feature type="transmembrane region" description="Helical" evidence="6">
    <location>
        <begin position="99"/>
        <end position="120"/>
    </location>
</feature>
<organism evidence="8 9">
    <name type="scientific">Micromonospora sonneratiae</name>
    <dbReference type="NCBI Taxonomy" id="1184706"/>
    <lineage>
        <taxon>Bacteria</taxon>
        <taxon>Bacillati</taxon>
        <taxon>Actinomycetota</taxon>
        <taxon>Actinomycetes</taxon>
        <taxon>Micromonosporales</taxon>
        <taxon>Micromonosporaceae</taxon>
        <taxon>Micromonospora</taxon>
    </lineage>
</organism>
<evidence type="ECO:0000256" key="6">
    <source>
        <dbReference type="SAM" id="Phobius"/>
    </source>
</evidence>
<proteinExistence type="inferred from homology"/>
<feature type="transmembrane region" description="Helical" evidence="6">
    <location>
        <begin position="68"/>
        <end position="87"/>
    </location>
</feature>
<evidence type="ECO:0000259" key="7">
    <source>
        <dbReference type="Pfam" id="PF04138"/>
    </source>
</evidence>
<dbReference type="InterPro" id="IPR051401">
    <property type="entry name" value="GtrA_CellWall_Glycosyl"/>
</dbReference>
<evidence type="ECO:0000256" key="1">
    <source>
        <dbReference type="ARBA" id="ARBA00004141"/>
    </source>
</evidence>
<accession>A0ABW3YGG1</accession>
<keyword evidence="3 6" id="KW-0812">Transmembrane</keyword>
<keyword evidence="4 6" id="KW-1133">Transmembrane helix</keyword>
<comment type="caution">
    <text evidence="8">The sequence shown here is derived from an EMBL/GenBank/DDBJ whole genome shotgun (WGS) entry which is preliminary data.</text>
</comment>
<feature type="domain" description="GtrA/DPMS transmembrane" evidence="7">
    <location>
        <begin position="36"/>
        <end position="163"/>
    </location>
</feature>
<dbReference type="Pfam" id="PF04138">
    <property type="entry name" value="GtrA_DPMS_TM"/>
    <property type="match status" value="1"/>
</dbReference>
<comment type="similarity">
    <text evidence="2">Belongs to the GtrA family.</text>
</comment>
<evidence type="ECO:0000313" key="9">
    <source>
        <dbReference type="Proteomes" id="UP001597260"/>
    </source>
</evidence>
<evidence type="ECO:0000256" key="2">
    <source>
        <dbReference type="ARBA" id="ARBA00009399"/>
    </source>
</evidence>
<feature type="transmembrane region" description="Helical" evidence="6">
    <location>
        <begin position="34"/>
        <end position="56"/>
    </location>
</feature>
<protein>
    <submittedName>
        <fullName evidence="8">GtrA family protein</fullName>
    </submittedName>
</protein>
<evidence type="ECO:0000313" key="8">
    <source>
        <dbReference type="EMBL" id="MFD1323461.1"/>
    </source>
</evidence>
<evidence type="ECO:0000256" key="5">
    <source>
        <dbReference type="ARBA" id="ARBA00023136"/>
    </source>
</evidence>
<dbReference type="InterPro" id="IPR007267">
    <property type="entry name" value="GtrA_DPMS_TM"/>
</dbReference>
<evidence type="ECO:0000256" key="3">
    <source>
        <dbReference type="ARBA" id="ARBA00022692"/>
    </source>
</evidence>
<keyword evidence="9" id="KW-1185">Reference proteome</keyword>